<sequence>MGSLLVPTGKGRCYLPGFFRCYLPGFFRACLVIVSLLSLFSCWLYSTGRLHRLRRLGSSSPAQLLRDFPVKTFLKYWEDHGGRRLAAGSPPDFHDKMFTPVLEAFRNPDGRDGRRKRSGDVPKVVAYIDKAFLKTKWFVAHVRDIQEGHCPLPCTITTQLSEVTASPEDYTGFESGDCWSLVFGYIVETADAVFIHMKSIPSREKLLRDLRPRDPSQPWIMFEAETHFIASTKYKVNYRTLNGVFNRTMYYRRDADILFNHGFIVGRGDDASLLPRHWVREPLVHRANVTGRIAVAFISNCRARSNRLLYINELQKYTTVDVYGRCGRLKCGKSRYAEHEYRVDQDPCLRAAADKYLFYLAFENAICDDYATEKLYNLMFYPLVPVVLGGANYDDLLPPNSYIDARQYAPSELAEKLQHLAEHPQEYQTYLEWRKYYQPSTVGSSRVLCDLCTRLYDQAFYEENTIEDFYDWFVTKSHCTAWVAANGTGQRVA</sequence>
<dbReference type="Proteomes" id="UP000283509">
    <property type="component" value="Unassembled WGS sequence"/>
</dbReference>
<keyword evidence="16" id="KW-1185">Reference proteome</keyword>
<gene>
    <name evidence="15" type="ORF">C7M84_021583</name>
</gene>
<dbReference type="OrthoDB" id="427096at2759"/>
<keyword evidence="10 12" id="KW-0472">Membrane</keyword>
<reference evidence="15 16" key="1">
    <citation type="submission" date="2018-04" db="EMBL/GenBank/DDBJ databases">
        <authorList>
            <person name="Zhang X."/>
            <person name="Yuan J."/>
            <person name="Li F."/>
            <person name="Xiang J."/>
        </authorList>
    </citation>
    <scope>NUCLEOTIDE SEQUENCE [LARGE SCALE GENOMIC DNA]</scope>
    <source>
        <tissue evidence="15">Muscle</tissue>
    </source>
</reference>
<keyword evidence="11" id="KW-0325">Glycoprotein</keyword>
<evidence type="ECO:0000256" key="4">
    <source>
        <dbReference type="ARBA" id="ARBA00022676"/>
    </source>
</evidence>
<dbReference type="EMBL" id="QCYY01004539">
    <property type="protein sequence ID" value="ROT60810.1"/>
    <property type="molecule type" value="Genomic_DNA"/>
</dbReference>
<dbReference type="InterPro" id="IPR055270">
    <property type="entry name" value="Glyco_tran_10_C"/>
</dbReference>
<feature type="domain" description="Fucosyltransferase N-terminal" evidence="14">
    <location>
        <begin position="178"/>
        <end position="261"/>
    </location>
</feature>
<organism evidence="15 16">
    <name type="scientific">Penaeus vannamei</name>
    <name type="common">Whiteleg shrimp</name>
    <name type="synonym">Litopenaeus vannamei</name>
    <dbReference type="NCBI Taxonomy" id="6689"/>
    <lineage>
        <taxon>Eukaryota</taxon>
        <taxon>Metazoa</taxon>
        <taxon>Ecdysozoa</taxon>
        <taxon>Arthropoda</taxon>
        <taxon>Crustacea</taxon>
        <taxon>Multicrustacea</taxon>
        <taxon>Malacostraca</taxon>
        <taxon>Eumalacostraca</taxon>
        <taxon>Eucarida</taxon>
        <taxon>Decapoda</taxon>
        <taxon>Dendrobranchiata</taxon>
        <taxon>Penaeoidea</taxon>
        <taxon>Penaeidae</taxon>
        <taxon>Penaeus</taxon>
    </lineage>
</organism>
<keyword evidence="7" id="KW-0735">Signal-anchor</keyword>
<keyword evidence="6 12" id="KW-0812">Transmembrane</keyword>
<dbReference type="InterPro" id="IPR001503">
    <property type="entry name" value="Glyco_trans_10"/>
</dbReference>
<dbReference type="PANTHER" id="PTHR48438">
    <property type="entry name" value="ALPHA-(1,3)-FUCOSYLTRANSFERASE C-RELATED"/>
    <property type="match status" value="1"/>
</dbReference>
<feature type="domain" description="Fucosyltransferase C-terminal" evidence="13">
    <location>
        <begin position="293"/>
        <end position="472"/>
    </location>
</feature>
<comment type="pathway">
    <text evidence="2">Protein modification; protein glycosylation.</text>
</comment>
<dbReference type="PANTHER" id="PTHR48438:SF1">
    <property type="entry name" value="ALPHA-(1,3)-FUCOSYLTRANSFERASE C-RELATED"/>
    <property type="match status" value="1"/>
</dbReference>
<evidence type="ECO:0000256" key="1">
    <source>
        <dbReference type="ARBA" id="ARBA00004447"/>
    </source>
</evidence>
<dbReference type="GO" id="GO:0008417">
    <property type="term" value="F:fucosyltransferase activity"/>
    <property type="evidence" value="ECO:0007669"/>
    <property type="project" value="InterPro"/>
</dbReference>
<evidence type="ECO:0000256" key="7">
    <source>
        <dbReference type="ARBA" id="ARBA00022968"/>
    </source>
</evidence>
<comment type="caution">
    <text evidence="15">The sequence shown here is derived from an EMBL/GenBank/DDBJ whole genome shotgun (WGS) entry which is preliminary data.</text>
</comment>
<evidence type="ECO:0000256" key="2">
    <source>
        <dbReference type="ARBA" id="ARBA00004922"/>
    </source>
</evidence>
<protein>
    <recommendedName>
        <fullName evidence="12">Fucosyltransferase</fullName>
        <ecNumber evidence="12">2.4.1.-</ecNumber>
    </recommendedName>
</protein>
<dbReference type="Pfam" id="PF17039">
    <property type="entry name" value="Glyco_tran_10_N"/>
    <property type="match status" value="1"/>
</dbReference>
<evidence type="ECO:0000256" key="6">
    <source>
        <dbReference type="ARBA" id="ARBA00022692"/>
    </source>
</evidence>
<evidence type="ECO:0000256" key="5">
    <source>
        <dbReference type="ARBA" id="ARBA00022679"/>
    </source>
</evidence>
<evidence type="ECO:0000256" key="9">
    <source>
        <dbReference type="ARBA" id="ARBA00023034"/>
    </source>
</evidence>
<comment type="subcellular location">
    <subcellularLocation>
        <location evidence="1 12">Golgi apparatus</location>
        <location evidence="1 12">Golgi stack membrane</location>
        <topology evidence="1 12">Single-pass type II membrane protein</topology>
    </subcellularLocation>
</comment>
<evidence type="ECO:0000256" key="8">
    <source>
        <dbReference type="ARBA" id="ARBA00022989"/>
    </source>
</evidence>
<evidence type="ECO:0000256" key="12">
    <source>
        <dbReference type="RuleBase" id="RU003832"/>
    </source>
</evidence>
<comment type="similarity">
    <text evidence="3 12">Belongs to the glycosyltransferase 10 family.</text>
</comment>
<dbReference type="GO" id="GO:0032580">
    <property type="term" value="C:Golgi cisterna membrane"/>
    <property type="evidence" value="ECO:0007669"/>
    <property type="project" value="UniProtKB-SubCell"/>
</dbReference>
<dbReference type="AlphaFoldDB" id="A0A3R7LPC6"/>
<evidence type="ECO:0000313" key="16">
    <source>
        <dbReference type="Proteomes" id="UP000283509"/>
    </source>
</evidence>
<keyword evidence="9 12" id="KW-0333">Golgi apparatus</keyword>
<name>A0A3R7LPC6_PENVA</name>
<dbReference type="Pfam" id="PF00852">
    <property type="entry name" value="Glyco_transf_10"/>
    <property type="match status" value="1"/>
</dbReference>
<dbReference type="FunFam" id="3.40.50.11660:FF:000002">
    <property type="entry name" value="Alpha-(1,3)-fucosyltransferase"/>
    <property type="match status" value="1"/>
</dbReference>
<proteinExistence type="inferred from homology"/>
<dbReference type="SUPFAM" id="SSF53756">
    <property type="entry name" value="UDP-Glycosyltransferase/glycogen phosphorylase"/>
    <property type="match status" value="1"/>
</dbReference>
<dbReference type="InterPro" id="IPR038577">
    <property type="entry name" value="GT10-like_C_sf"/>
</dbReference>
<dbReference type="UniPathway" id="UPA00378"/>
<keyword evidence="4 12" id="KW-0328">Glycosyltransferase</keyword>
<feature type="transmembrane region" description="Helical" evidence="12">
    <location>
        <begin position="25"/>
        <end position="45"/>
    </location>
</feature>
<keyword evidence="8 12" id="KW-1133">Transmembrane helix</keyword>
<evidence type="ECO:0000259" key="13">
    <source>
        <dbReference type="Pfam" id="PF00852"/>
    </source>
</evidence>
<dbReference type="Gene3D" id="3.40.50.11660">
    <property type="entry name" value="Glycosyl transferase family 10, C-terminal domain"/>
    <property type="match status" value="1"/>
</dbReference>
<dbReference type="EC" id="2.4.1.-" evidence="12"/>
<evidence type="ECO:0000259" key="14">
    <source>
        <dbReference type="Pfam" id="PF17039"/>
    </source>
</evidence>
<evidence type="ECO:0000256" key="3">
    <source>
        <dbReference type="ARBA" id="ARBA00008919"/>
    </source>
</evidence>
<reference evidence="15 16" key="2">
    <citation type="submission" date="2019-01" db="EMBL/GenBank/DDBJ databases">
        <title>The decoding of complex shrimp genome reveals the adaptation for benthos swimmer, frequently molting mechanism and breeding impact on genome.</title>
        <authorList>
            <person name="Sun Y."/>
            <person name="Gao Y."/>
            <person name="Yu Y."/>
        </authorList>
    </citation>
    <scope>NUCLEOTIDE SEQUENCE [LARGE SCALE GENOMIC DNA]</scope>
    <source>
        <tissue evidence="15">Muscle</tissue>
    </source>
</reference>
<evidence type="ECO:0000313" key="15">
    <source>
        <dbReference type="EMBL" id="ROT60810.1"/>
    </source>
</evidence>
<keyword evidence="5 12" id="KW-0808">Transferase</keyword>
<evidence type="ECO:0000256" key="10">
    <source>
        <dbReference type="ARBA" id="ARBA00023136"/>
    </source>
</evidence>
<accession>A0A3R7LPC6</accession>
<evidence type="ECO:0000256" key="11">
    <source>
        <dbReference type="ARBA" id="ARBA00023180"/>
    </source>
</evidence>
<dbReference type="InterPro" id="IPR031481">
    <property type="entry name" value="Glyco_tran_10_N"/>
</dbReference>